<keyword evidence="3" id="KW-0863">Zinc-finger</keyword>
<keyword evidence="2" id="KW-0479">Metal-binding</keyword>
<reference evidence="17" key="1">
    <citation type="submission" date="2020-08" db="EMBL/GenBank/DDBJ databases">
        <title>Spodoptera exigua strain:BAW_Kor-Di-RS1 Genome sequencing and assembly.</title>
        <authorList>
            <person name="Kim J."/>
            <person name="Nam H.Y."/>
            <person name="Kwon M."/>
            <person name="Choi J.H."/>
            <person name="Cho S.R."/>
            <person name="Kim G.-H."/>
        </authorList>
    </citation>
    <scope>NUCLEOTIDE SEQUENCE</scope>
    <source>
        <strain evidence="17">BAW_Kor-Di-RS1</strain>
        <tissue evidence="17">Whole-body</tissue>
    </source>
</reference>
<evidence type="ECO:0000256" key="2">
    <source>
        <dbReference type="ARBA" id="ARBA00022723"/>
    </source>
</evidence>
<evidence type="ECO:0000259" key="15">
    <source>
        <dbReference type="PROSITE" id="PS50827"/>
    </source>
</evidence>
<evidence type="ECO:0000313" key="18">
    <source>
        <dbReference type="Proteomes" id="UP000648187"/>
    </source>
</evidence>
<dbReference type="InterPro" id="IPR028941">
    <property type="entry name" value="WHIM2_dom"/>
</dbReference>
<evidence type="ECO:0000256" key="9">
    <source>
        <dbReference type="ARBA" id="ARBA00023242"/>
    </source>
</evidence>
<dbReference type="PROSITE" id="PS51136">
    <property type="entry name" value="WAC"/>
    <property type="match status" value="1"/>
</dbReference>
<feature type="coiled-coil region" evidence="12">
    <location>
        <begin position="743"/>
        <end position="834"/>
    </location>
</feature>
<feature type="domain" description="WAC" evidence="16">
    <location>
        <begin position="184"/>
        <end position="291"/>
    </location>
</feature>
<dbReference type="Pfam" id="PF15613">
    <property type="entry name" value="WSD"/>
    <property type="match status" value="1"/>
</dbReference>
<feature type="region of interest" description="Disordered" evidence="13">
    <location>
        <begin position="404"/>
        <end position="493"/>
    </location>
</feature>
<feature type="compositionally biased region" description="Low complexity" evidence="13">
    <location>
        <begin position="404"/>
        <end position="425"/>
    </location>
</feature>
<comment type="subcellular location">
    <subcellularLocation>
        <location evidence="1 11">Nucleus</location>
    </subcellularLocation>
</comment>
<evidence type="ECO:0000256" key="4">
    <source>
        <dbReference type="ARBA" id="ARBA00022833"/>
    </source>
</evidence>
<dbReference type="PROSITE" id="PS50827">
    <property type="entry name" value="DDT"/>
    <property type="match status" value="1"/>
</dbReference>
<keyword evidence="18" id="KW-1185">Reference proteome</keyword>
<feature type="compositionally biased region" description="Polar residues" evidence="13">
    <location>
        <begin position="1356"/>
        <end position="1366"/>
    </location>
</feature>
<dbReference type="InterPro" id="IPR001965">
    <property type="entry name" value="Znf_PHD"/>
</dbReference>
<keyword evidence="4" id="KW-0862">Zinc</keyword>
<dbReference type="SMART" id="SM00249">
    <property type="entry name" value="PHD"/>
    <property type="match status" value="1"/>
</dbReference>
<dbReference type="InterPro" id="IPR018501">
    <property type="entry name" value="DDT_dom"/>
</dbReference>
<dbReference type="InterPro" id="IPR013136">
    <property type="entry name" value="WSTF_Acf1_Cbp146"/>
</dbReference>
<dbReference type="Pfam" id="PF00439">
    <property type="entry name" value="Bromodomain"/>
    <property type="match status" value="1"/>
</dbReference>
<dbReference type="SMART" id="SM00297">
    <property type="entry name" value="BROMO"/>
    <property type="match status" value="1"/>
</dbReference>
<dbReference type="SUPFAM" id="SSF57903">
    <property type="entry name" value="FYVE/PHD zinc finger"/>
    <property type="match status" value="1"/>
</dbReference>
<feature type="region of interest" description="Disordered" evidence="13">
    <location>
        <begin position="327"/>
        <end position="349"/>
    </location>
</feature>
<protein>
    <recommendedName>
        <fullName evidence="19">Bromodomain adjacent to zinc finger domain protein 1A</fullName>
    </recommendedName>
</protein>
<evidence type="ECO:0000256" key="10">
    <source>
        <dbReference type="PROSITE-ProRule" id="PRU00035"/>
    </source>
</evidence>
<dbReference type="PRINTS" id="PR00503">
    <property type="entry name" value="BROMODOMAIN"/>
</dbReference>
<evidence type="ECO:0000256" key="11">
    <source>
        <dbReference type="PROSITE-ProRule" id="PRU00475"/>
    </source>
</evidence>
<evidence type="ECO:0000259" key="16">
    <source>
        <dbReference type="PROSITE" id="PS51136"/>
    </source>
</evidence>
<dbReference type="InterPro" id="IPR047171">
    <property type="entry name" value="BAZ1A"/>
</dbReference>
<dbReference type="PANTHER" id="PTHR46510">
    <property type="entry name" value="BROMODOMAIN ADJACENT TO ZINC FINGER DOMAIN PROTEIN 1A"/>
    <property type="match status" value="1"/>
</dbReference>
<evidence type="ECO:0000256" key="6">
    <source>
        <dbReference type="ARBA" id="ARBA00023054"/>
    </source>
</evidence>
<dbReference type="InterPro" id="IPR036427">
    <property type="entry name" value="Bromodomain-like_sf"/>
</dbReference>
<comment type="caution">
    <text evidence="17">The sequence shown here is derived from an EMBL/GenBank/DDBJ whole genome shotgun (WGS) entry which is preliminary data.</text>
</comment>
<keyword evidence="6 12" id="KW-0175">Coiled coil</keyword>
<evidence type="ECO:0000256" key="5">
    <source>
        <dbReference type="ARBA" id="ARBA00023015"/>
    </source>
</evidence>
<evidence type="ECO:0000256" key="13">
    <source>
        <dbReference type="SAM" id="MobiDB-lite"/>
    </source>
</evidence>
<dbReference type="GO" id="GO:0003677">
    <property type="term" value="F:DNA binding"/>
    <property type="evidence" value="ECO:0007669"/>
    <property type="project" value="TreeGrafter"/>
</dbReference>
<evidence type="ECO:0008006" key="19">
    <source>
        <dbReference type="Google" id="ProtNLM"/>
    </source>
</evidence>
<dbReference type="GO" id="GO:0006355">
    <property type="term" value="P:regulation of DNA-templated transcription"/>
    <property type="evidence" value="ECO:0007669"/>
    <property type="project" value="TreeGrafter"/>
</dbReference>
<dbReference type="GO" id="GO:0045740">
    <property type="term" value="P:positive regulation of DNA replication"/>
    <property type="evidence" value="ECO:0007669"/>
    <property type="project" value="TreeGrafter"/>
</dbReference>
<dbReference type="GO" id="GO:0006338">
    <property type="term" value="P:chromatin remodeling"/>
    <property type="evidence" value="ECO:0007669"/>
    <property type="project" value="InterPro"/>
</dbReference>
<dbReference type="SUPFAM" id="SSF47370">
    <property type="entry name" value="Bromodomain"/>
    <property type="match status" value="1"/>
</dbReference>
<evidence type="ECO:0000259" key="14">
    <source>
        <dbReference type="PROSITE" id="PS50014"/>
    </source>
</evidence>
<dbReference type="Pfam" id="PF10537">
    <property type="entry name" value="WAC_Acf1_DNA_bd"/>
    <property type="match status" value="1"/>
</dbReference>
<name>A0A835GJ78_SPOEX</name>
<dbReference type="EMBL" id="JACKWZ010000095">
    <property type="protein sequence ID" value="KAF9416177.1"/>
    <property type="molecule type" value="Genomic_DNA"/>
</dbReference>
<proteinExistence type="predicted"/>
<dbReference type="Pfam" id="PF02791">
    <property type="entry name" value="DDT"/>
    <property type="match status" value="1"/>
</dbReference>
<gene>
    <name evidence="17" type="ORF">HW555_006429</name>
</gene>
<dbReference type="InterPro" id="IPR013083">
    <property type="entry name" value="Znf_RING/FYVE/PHD"/>
</dbReference>
<evidence type="ECO:0000256" key="3">
    <source>
        <dbReference type="ARBA" id="ARBA00022771"/>
    </source>
</evidence>
<feature type="compositionally biased region" description="Basic and acidic residues" evidence="13">
    <location>
        <begin position="433"/>
        <end position="448"/>
    </location>
</feature>
<evidence type="ECO:0000256" key="8">
    <source>
        <dbReference type="ARBA" id="ARBA00023163"/>
    </source>
</evidence>
<dbReference type="SMART" id="SM00571">
    <property type="entry name" value="DDT"/>
    <property type="match status" value="1"/>
</dbReference>
<dbReference type="GO" id="GO:0008270">
    <property type="term" value="F:zinc ion binding"/>
    <property type="evidence" value="ECO:0007669"/>
    <property type="project" value="UniProtKB-KW"/>
</dbReference>
<dbReference type="Gene3D" id="1.20.920.10">
    <property type="entry name" value="Bromodomain-like"/>
    <property type="match status" value="1"/>
</dbReference>
<keyword evidence="8" id="KW-0804">Transcription</keyword>
<dbReference type="InterPro" id="IPR028942">
    <property type="entry name" value="WHIM1_dom"/>
</dbReference>
<feature type="domain" description="Bromo" evidence="14">
    <location>
        <begin position="1432"/>
        <end position="1489"/>
    </location>
</feature>
<feature type="region of interest" description="Disordered" evidence="13">
    <location>
        <begin position="1352"/>
        <end position="1418"/>
    </location>
</feature>
<keyword evidence="9 11" id="KW-0539">Nucleus</keyword>
<sequence length="1530" mass="174186">MKSSLLHVVGSRMHVRSVADQLPKPLQVGREHALWIRQDLEYPQHTGNSLGYSIWATLKLKIRIPAGLFFTMPFKESQLGHLVQAFAFLWTAARRFFFCKPEVSNMEDGQGQMYVPVVTNAFRQTQPACVTVGILLIGTLDKHNIESDCKSFSHRGDPRTLNMPLLKRKAFEKSKASEYLRDDDEVFHCEITDEIFKDYEEYCERIILVNSMVWTCEMTGKNNLTYSEALHSERTARRALKDFPMELRIPILYLAMRTKRCSFAEMSEDVFNFVRDRYFVGETVEACLEGEVWREAHILSITAQKQHPDSKAMLPSTAYCYEVEQYHESDPSESGQIGTAPSDRVRRRKGVYTRDKNRLFLKQFVEGGPDGVIAIKKSAQEKYNINKVSFDQIFTGNPPVFPSSKKLLKSPPASKGPAKPGSASKLAKTVKKPSPDKKGRQESMDKFIKLKATQKNKPPTDPAAKKSAQEMAEKMRKAEDLMRQRKEEERLRKKEKTARLQAYMKEWQKVKDDIELEDHKVLPTGTLVDVEGIPHEHFGDFLSVLEFVHQYSEILKVKDVFHNQQLDLETFRKALTQKEHAGLFSDLVQMFLTTVFSLQEDEAEEYNENGRIQLSTGEEDKETDSEVGVTKAMELATKASKWSQTYLGTPLSKLPLDPTTVSEVLRLHLLSSGAGPGGRCATWRYQARGGYTSADDAGLRLRVQRPSLLRALHSTHVADLALEDKFLVLQCLMNQILSYATLRDVIEERLEEMKNTKQALRVLQTNERKREAQLIAAKQEIRKEALAKKEENKLTGEKAKAVDEEAKVAIDKLMAESEEKKKQYEKELKGYQEELFEYTTYIGSDRAFRRYWIVRSLAGLFVEAGAEPRGACRHKPVTPAAHDAHDTLAHQEVIKRMNPVELPRQFSKEATIQYEWTEPQNERRCRRLHYPATAGPAHSQRPRWWVFHSASEVSALESALNARGLREAELRHALQRDRARILAHLAPCPLHLLNPAAAPAPPAPTIHYGTRHRKFQPSLSVPADSTLSEALELSLRDHILELEEKIFHGLLGALKVKDREAWRGTIMLRGYDKQADYLTWGPDNQYRDDYHQPDGVLKLPTDINESDMKTIAVNKYRDPGYYLEAPKVNGVKNEPPEPGAKADVVRGLASALLQVSQAINHKYLKRPLGLDDKERKDREARNKPLDLEALQRWEVSLMECKSFSQIMLHLFTLDSSKVPEGDWFCDVCKPKERAPRKRRKLYTEETEQEEPNSSDSEYQVDAGVCAGCGSGGRLGARCATCRAPYHAECALPRPARAARRWTCAACLAPTRETSGRRCAAAAANYINNYGRLVRDRDSFDSDDSEYNVALVKLTKPASNSKESSPLHNGKPKRGRKSKNQDQENTNERHSTGRRSKNSLTNGHHEERSSKKRSSRLTQLHTEALQTLLRDVMKHKDCWPFYEPVSSEDVPDYLEVIDQPMDFSTIREKLESEQAGNRLEKYMNKRCAELELPSLPEIRLTEGDDSSSKSSKRPSPSSDEEAPQPKRAKLK</sequence>
<dbReference type="InterPro" id="IPR011011">
    <property type="entry name" value="Znf_FYVE_PHD"/>
</dbReference>
<evidence type="ECO:0000256" key="7">
    <source>
        <dbReference type="ARBA" id="ARBA00023117"/>
    </source>
</evidence>
<feature type="region of interest" description="Disordered" evidence="13">
    <location>
        <begin position="1236"/>
        <end position="1255"/>
    </location>
</feature>
<evidence type="ECO:0000256" key="1">
    <source>
        <dbReference type="ARBA" id="ARBA00004123"/>
    </source>
</evidence>
<evidence type="ECO:0000256" key="12">
    <source>
        <dbReference type="SAM" id="Coils"/>
    </source>
</evidence>
<dbReference type="GO" id="GO:0031445">
    <property type="term" value="P:regulation of heterochromatin formation"/>
    <property type="evidence" value="ECO:0007669"/>
    <property type="project" value="TreeGrafter"/>
</dbReference>
<feature type="region of interest" description="Disordered" evidence="13">
    <location>
        <begin position="1492"/>
        <end position="1530"/>
    </location>
</feature>
<dbReference type="GO" id="GO:0000228">
    <property type="term" value="C:nuclear chromosome"/>
    <property type="evidence" value="ECO:0007669"/>
    <property type="project" value="TreeGrafter"/>
</dbReference>
<feature type="compositionally biased region" description="Basic and acidic residues" evidence="13">
    <location>
        <begin position="1378"/>
        <end position="1390"/>
    </location>
</feature>
<keyword evidence="7 10" id="KW-0103">Bromodomain</keyword>
<dbReference type="PROSITE" id="PS50014">
    <property type="entry name" value="BROMODOMAIN_2"/>
    <property type="match status" value="1"/>
</dbReference>
<feature type="domain" description="DDT" evidence="15">
    <location>
        <begin position="535"/>
        <end position="601"/>
    </location>
</feature>
<dbReference type="InterPro" id="IPR001487">
    <property type="entry name" value="Bromodomain"/>
</dbReference>
<feature type="compositionally biased region" description="Basic and acidic residues" evidence="13">
    <location>
        <begin position="463"/>
        <end position="492"/>
    </location>
</feature>
<dbReference type="Proteomes" id="UP000648187">
    <property type="component" value="Unassembled WGS sequence"/>
</dbReference>
<accession>A0A835GJ78</accession>
<keyword evidence="5" id="KW-0805">Transcription regulation</keyword>
<dbReference type="Gene3D" id="3.30.40.10">
    <property type="entry name" value="Zinc/RING finger domain, C3HC4 (zinc finger)"/>
    <property type="match status" value="1"/>
</dbReference>
<dbReference type="Pfam" id="PF15612">
    <property type="entry name" value="WHIM1"/>
    <property type="match status" value="1"/>
</dbReference>
<dbReference type="PANTHER" id="PTHR46510:SF1">
    <property type="entry name" value="BROMODOMAIN ADJACENT TO ZINC FINGER DOMAIN PROTEIN 1A"/>
    <property type="match status" value="1"/>
</dbReference>
<dbReference type="GO" id="GO:0008623">
    <property type="term" value="C:CHRAC"/>
    <property type="evidence" value="ECO:0007669"/>
    <property type="project" value="TreeGrafter"/>
</dbReference>
<evidence type="ECO:0000313" key="17">
    <source>
        <dbReference type="EMBL" id="KAF9416177.1"/>
    </source>
</evidence>
<organism evidence="17 18">
    <name type="scientific">Spodoptera exigua</name>
    <name type="common">Beet armyworm</name>
    <name type="synonym">Noctua fulgens</name>
    <dbReference type="NCBI Taxonomy" id="7107"/>
    <lineage>
        <taxon>Eukaryota</taxon>
        <taxon>Metazoa</taxon>
        <taxon>Ecdysozoa</taxon>
        <taxon>Arthropoda</taxon>
        <taxon>Hexapoda</taxon>
        <taxon>Insecta</taxon>
        <taxon>Pterygota</taxon>
        <taxon>Neoptera</taxon>
        <taxon>Endopterygota</taxon>
        <taxon>Lepidoptera</taxon>
        <taxon>Glossata</taxon>
        <taxon>Ditrysia</taxon>
        <taxon>Noctuoidea</taxon>
        <taxon>Noctuidae</taxon>
        <taxon>Amphipyrinae</taxon>
        <taxon>Spodoptera</taxon>
    </lineage>
</organism>